<evidence type="ECO:0000313" key="5">
    <source>
        <dbReference type="EMBL" id="KMW20021.1"/>
    </source>
</evidence>
<dbReference type="RefSeq" id="WP_007860367.1">
    <property type="nucleotide sequence ID" value="NZ_KQ235877.1"/>
</dbReference>
<dbReference type="GO" id="GO:0042941">
    <property type="term" value="P:D-alanine transmembrane transport"/>
    <property type="evidence" value="ECO:0007669"/>
    <property type="project" value="TreeGrafter"/>
</dbReference>
<accession>A0A0J9C6I0</accession>
<evidence type="ECO:0000256" key="3">
    <source>
        <dbReference type="ARBA" id="ARBA00022840"/>
    </source>
</evidence>
<dbReference type="InterPro" id="IPR032823">
    <property type="entry name" value="BCA_ABC_TP_C"/>
</dbReference>
<proteinExistence type="predicted"/>
<dbReference type="GO" id="GO:0015188">
    <property type="term" value="F:L-isoleucine transmembrane transporter activity"/>
    <property type="evidence" value="ECO:0007669"/>
    <property type="project" value="TreeGrafter"/>
</dbReference>
<dbReference type="GO" id="GO:0016887">
    <property type="term" value="F:ATP hydrolysis activity"/>
    <property type="evidence" value="ECO:0007669"/>
    <property type="project" value="InterPro"/>
</dbReference>
<feature type="domain" description="ABC transporter" evidence="4">
    <location>
        <begin position="8"/>
        <end position="257"/>
    </location>
</feature>
<dbReference type="AlphaFoldDB" id="A0A0J9C6I0"/>
<keyword evidence="1" id="KW-0813">Transport</keyword>
<dbReference type="SUPFAM" id="SSF52540">
    <property type="entry name" value="P-loop containing nucleoside triphosphate hydrolases"/>
    <property type="match status" value="1"/>
</dbReference>
<keyword evidence="2" id="KW-0547">Nucleotide-binding</keyword>
<dbReference type="CDD" id="cd03219">
    <property type="entry name" value="ABC_Mj1267_LivG_branched"/>
    <property type="match status" value="1"/>
</dbReference>
<dbReference type="GO" id="GO:0015808">
    <property type="term" value="P:L-alanine transport"/>
    <property type="evidence" value="ECO:0007669"/>
    <property type="project" value="TreeGrafter"/>
</dbReference>
<keyword evidence="3" id="KW-0067">ATP-binding</keyword>
<dbReference type="EMBL" id="ADLK01000019">
    <property type="protein sequence ID" value="KMW20021.1"/>
    <property type="molecule type" value="Genomic_DNA"/>
</dbReference>
<dbReference type="GO" id="GO:1903806">
    <property type="term" value="P:L-isoleucine import across plasma membrane"/>
    <property type="evidence" value="ECO:0007669"/>
    <property type="project" value="TreeGrafter"/>
</dbReference>
<dbReference type="Proteomes" id="UP000037392">
    <property type="component" value="Unassembled WGS sequence"/>
</dbReference>
<dbReference type="GO" id="GO:0005524">
    <property type="term" value="F:ATP binding"/>
    <property type="evidence" value="ECO:0007669"/>
    <property type="project" value="UniProtKB-KW"/>
</dbReference>
<sequence length="259" mass="29099">MENCEYALEIRDVSKRFGGIVATDHVNIKVRQGQIFGIIGPNGAGKTTLFNMITGVYKPTEGDVMLYGRSIAGKLPYEIARSGIARTFQNIRLFGDLSVYENVHIAYQKNMTYNFWEGIIKNRKYKEEERICANRCEETLKDMGLWEIRGHLAGNLPYGMQRRLEIVRALATSPRILLLDEPAAGMNEDESAVLAGIIREITRKNKEITILVIDHHMDVIMSVCDEMTVINFGRQLATGGPEEIQGNQEVIDAYLGVGD</sequence>
<dbReference type="PANTHER" id="PTHR45772">
    <property type="entry name" value="CONSERVED COMPONENT OF ABC TRANSPORTER FOR NATURAL AMINO ACIDS-RELATED"/>
    <property type="match status" value="1"/>
</dbReference>
<organism evidence="5 6">
    <name type="scientific">[Clostridium] citroniae WAL-19142</name>
    <dbReference type="NCBI Taxonomy" id="742734"/>
    <lineage>
        <taxon>Bacteria</taxon>
        <taxon>Bacillati</taxon>
        <taxon>Bacillota</taxon>
        <taxon>Clostridia</taxon>
        <taxon>Lachnospirales</taxon>
        <taxon>Lachnospiraceae</taxon>
        <taxon>Enterocloster</taxon>
    </lineage>
</organism>
<dbReference type="SMART" id="SM00382">
    <property type="entry name" value="AAA"/>
    <property type="match status" value="1"/>
</dbReference>
<gene>
    <name evidence="5" type="ORF">HMPREF9470_02036</name>
</gene>
<comment type="caution">
    <text evidence="5">The sequence shown here is derived from an EMBL/GenBank/DDBJ whole genome shotgun (WGS) entry which is preliminary data.</text>
</comment>
<dbReference type="GO" id="GO:0015192">
    <property type="term" value="F:L-phenylalanine transmembrane transporter activity"/>
    <property type="evidence" value="ECO:0007669"/>
    <property type="project" value="TreeGrafter"/>
</dbReference>
<dbReference type="OrthoDB" id="9805514at2"/>
<dbReference type="InterPro" id="IPR003439">
    <property type="entry name" value="ABC_transporter-like_ATP-bd"/>
</dbReference>
<protein>
    <recommendedName>
        <fullName evidence="4">ABC transporter domain-containing protein</fullName>
    </recommendedName>
</protein>
<dbReference type="PROSITE" id="PS50893">
    <property type="entry name" value="ABC_TRANSPORTER_2"/>
    <property type="match status" value="1"/>
</dbReference>
<dbReference type="GO" id="GO:1903805">
    <property type="term" value="P:L-valine import across plasma membrane"/>
    <property type="evidence" value="ECO:0007669"/>
    <property type="project" value="TreeGrafter"/>
</dbReference>
<dbReference type="Gene3D" id="3.40.50.300">
    <property type="entry name" value="P-loop containing nucleotide triphosphate hydrolases"/>
    <property type="match status" value="1"/>
</dbReference>
<dbReference type="FunFam" id="3.40.50.300:FF:000421">
    <property type="entry name" value="Branched-chain amino acid ABC transporter ATP-binding protein"/>
    <property type="match status" value="1"/>
</dbReference>
<evidence type="ECO:0000256" key="2">
    <source>
        <dbReference type="ARBA" id="ARBA00022741"/>
    </source>
</evidence>
<dbReference type="GO" id="GO:0005304">
    <property type="term" value="F:L-valine transmembrane transporter activity"/>
    <property type="evidence" value="ECO:0007669"/>
    <property type="project" value="TreeGrafter"/>
</dbReference>
<dbReference type="PATRIC" id="fig|742734.4.peg.2183"/>
<dbReference type="Pfam" id="PF00005">
    <property type="entry name" value="ABC_tran"/>
    <property type="match status" value="1"/>
</dbReference>
<dbReference type="GO" id="GO:0005886">
    <property type="term" value="C:plasma membrane"/>
    <property type="evidence" value="ECO:0007669"/>
    <property type="project" value="TreeGrafter"/>
</dbReference>
<evidence type="ECO:0000256" key="1">
    <source>
        <dbReference type="ARBA" id="ARBA00022448"/>
    </source>
</evidence>
<dbReference type="Pfam" id="PF12399">
    <property type="entry name" value="BCA_ABC_TP_C"/>
    <property type="match status" value="1"/>
</dbReference>
<evidence type="ECO:0000313" key="6">
    <source>
        <dbReference type="Proteomes" id="UP000037392"/>
    </source>
</evidence>
<dbReference type="PANTHER" id="PTHR45772:SF7">
    <property type="entry name" value="AMINO ACID ABC TRANSPORTER ATP-BINDING PROTEIN"/>
    <property type="match status" value="1"/>
</dbReference>
<dbReference type="InterPro" id="IPR003593">
    <property type="entry name" value="AAA+_ATPase"/>
</dbReference>
<dbReference type="InterPro" id="IPR027417">
    <property type="entry name" value="P-loop_NTPase"/>
</dbReference>
<dbReference type="InterPro" id="IPR051120">
    <property type="entry name" value="ABC_AA/LPS_Transport"/>
</dbReference>
<dbReference type="GeneID" id="93162027"/>
<reference evidence="5 6" key="1">
    <citation type="submission" date="2011-04" db="EMBL/GenBank/DDBJ databases">
        <title>The Genome Sequence of Clostridium citroniae WAL-19142.</title>
        <authorList>
            <consortium name="The Broad Institute Genome Sequencing Platform"/>
            <person name="Earl A."/>
            <person name="Ward D."/>
            <person name="Feldgarden M."/>
            <person name="Gevers D."/>
            <person name="Warren Y.A."/>
            <person name="Tyrrell K.L."/>
            <person name="Citron D.M."/>
            <person name="Goldstein E.J."/>
            <person name="Daigneault M."/>
            <person name="Allen-Vercoe E."/>
            <person name="Young S.K."/>
            <person name="Zeng Q."/>
            <person name="Gargeya S."/>
            <person name="Fitzgerald M."/>
            <person name="Haas B."/>
            <person name="Abouelleil A."/>
            <person name="Alvarado L."/>
            <person name="Arachchi H.M."/>
            <person name="Berlin A."/>
            <person name="Brown A."/>
            <person name="Chapman S.B."/>
            <person name="Chen Z."/>
            <person name="Dunbar C."/>
            <person name="Freedman E."/>
            <person name="Gearin G."/>
            <person name="Gellesch M."/>
            <person name="Goldberg J."/>
            <person name="Griggs A."/>
            <person name="Gujja S."/>
            <person name="Heilman E.R."/>
            <person name="Heiman D."/>
            <person name="Howarth C."/>
            <person name="Larson L."/>
            <person name="Lui A."/>
            <person name="MacDonald P.J."/>
            <person name="Mehta T."/>
            <person name="Montmayeur A."/>
            <person name="Murphy C."/>
            <person name="Neiman D."/>
            <person name="Pearson M."/>
            <person name="Priest M."/>
            <person name="Roberts A."/>
            <person name="Saif S."/>
            <person name="Shea T."/>
            <person name="Shenoy N."/>
            <person name="Sisk P."/>
            <person name="Stolte C."/>
            <person name="Sykes S."/>
            <person name="White J."/>
            <person name="Yandava C."/>
            <person name="Wortman J."/>
            <person name="Nusbaum C."/>
            <person name="Birren B."/>
        </authorList>
    </citation>
    <scope>NUCLEOTIDE SEQUENCE [LARGE SCALE GENOMIC DNA]</scope>
    <source>
        <strain evidence="5 6">WAL-19142</strain>
    </source>
</reference>
<evidence type="ECO:0000259" key="4">
    <source>
        <dbReference type="PROSITE" id="PS50893"/>
    </source>
</evidence>
<name>A0A0J9C6I0_9FIRM</name>